<dbReference type="RefSeq" id="WP_170148222.1">
    <property type="nucleotide sequence ID" value="NZ_BJXL01000227.1"/>
</dbReference>
<evidence type="ECO:0000313" key="2">
    <source>
        <dbReference type="Proteomes" id="UP000321197"/>
    </source>
</evidence>
<name>A0A511R6R9_9DEIN</name>
<dbReference type="Proteomes" id="UP000321197">
    <property type="component" value="Unassembled WGS sequence"/>
</dbReference>
<proteinExistence type="predicted"/>
<sequence length="46" mass="5402">MARQNPVGQASFNEYLELEAHTQERHKWVDGYLFAMAGRDFRAFRG</sequence>
<dbReference type="AlphaFoldDB" id="A0A511R6R9"/>
<dbReference type="EMBL" id="BJXL01000227">
    <property type="protein sequence ID" value="GEM85323.1"/>
    <property type="molecule type" value="Genomic_DNA"/>
</dbReference>
<evidence type="ECO:0000313" key="1">
    <source>
        <dbReference type="EMBL" id="GEM85323.1"/>
    </source>
</evidence>
<gene>
    <name evidence="1" type="ORF">MHY01S_34890</name>
</gene>
<accession>A0A511R6R9</accession>
<comment type="caution">
    <text evidence="1">The sequence shown here is derived from an EMBL/GenBank/DDBJ whole genome shotgun (WGS) entry which is preliminary data.</text>
</comment>
<protein>
    <submittedName>
        <fullName evidence="1">Uncharacterized protein</fullName>
    </submittedName>
</protein>
<reference evidence="1 2" key="1">
    <citation type="submission" date="2019-07" db="EMBL/GenBank/DDBJ databases">
        <title>Whole genome shotgun sequence of Meiothermus hypogaeus NBRC 106114.</title>
        <authorList>
            <person name="Hosoyama A."/>
            <person name="Uohara A."/>
            <person name="Ohji S."/>
            <person name="Ichikawa N."/>
        </authorList>
    </citation>
    <scope>NUCLEOTIDE SEQUENCE [LARGE SCALE GENOMIC DNA]</scope>
    <source>
        <strain evidence="1 2">NBRC 106114</strain>
    </source>
</reference>
<organism evidence="1 2">
    <name type="scientific">Meiothermus hypogaeus NBRC 106114</name>
    <dbReference type="NCBI Taxonomy" id="1227553"/>
    <lineage>
        <taxon>Bacteria</taxon>
        <taxon>Thermotogati</taxon>
        <taxon>Deinococcota</taxon>
        <taxon>Deinococci</taxon>
        <taxon>Thermales</taxon>
        <taxon>Thermaceae</taxon>
        <taxon>Meiothermus</taxon>
    </lineage>
</organism>